<evidence type="ECO:0000256" key="1">
    <source>
        <dbReference type="SAM" id="Coils"/>
    </source>
</evidence>
<keyword evidence="3" id="KW-1185">Reference proteome</keyword>
<dbReference type="OrthoDB" id="6431417at2759"/>
<gene>
    <name evidence="2" type="primary">AVEN_88668_1</name>
    <name evidence="2" type="ORF">TNCT_517331</name>
</gene>
<dbReference type="Pfam" id="PF05380">
    <property type="entry name" value="Peptidase_A17"/>
    <property type="match status" value="1"/>
</dbReference>
<dbReference type="PANTHER" id="PTHR47331">
    <property type="entry name" value="PHD-TYPE DOMAIN-CONTAINING PROTEIN"/>
    <property type="match status" value="1"/>
</dbReference>
<dbReference type="Pfam" id="PF03564">
    <property type="entry name" value="DUF1759"/>
    <property type="match status" value="1"/>
</dbReference>
<proteinExistence type="predicted"/>
<evidence type="ECO:0000313" key="3">
    <source>
        <dbReference type="Proteomes" id="UP000887116"/>
    </source>
</evidence>
<dbReference type="AlphaFoldDB" id="A0A8X6GDI5"/>
<reference evidence="2" key="1">
    <citation type="submission" date="2020-07" db="EMBL/GenBank/DDBJ databases">
        <title>Multicomponent nature underlies the extraordinary mechanical properties of spider dragline silk.</title>
        <authorList>
            <person name="Kono N."/>
            <person name="Nakamura H."/>
            <person name="Mori M."/>
            <person name="Yoshida Y."/>
            <person name="Ohtoshi R."/>
            <person name="Malay A.D."/>
            <person name="Moran D.A.P."/>
            <person name="Tomita M."/>
            <person name="Numata K."/>
            <person name="Arakawa K."/>
        </authorList>
    </citation>
    <scope>NUCLEOTIDE SEQUENCE</scope>
</reference>
<organism evidence="2 3">
    <name type="scientific">Trichonephila clavata</name>
    <name type="common">Joro spider</name>
    <name type="synonym">Nephila clavata</name>
    <dbReference type="NCBI Taxonomy" id="2740835"/>
    <lineage>
        <taxon>Eukaryota</taxon>
        <taxon>Metazoa</taxon>
        <taxon>Ecdysozoa</taxon>
        <taxon>Arthropoda</taxon>
        <taxon>Chelicerata</taxon>
        <taxon>Arachnida</taxon>
        <taxon>Araneae</taxon>
        <taxon>Araneomorphae</taxon>
        <taxon>Entelegynae</taxon>
        <taxon>Araneoidea</taxon>
        <taxon>Nephilidae</taxon>
        <taxon>Trichonephila</taxon>
    </lineage>
</organism>
<dbReference type="InterPro" id="IPR008042">
    <property type="entry name" value="Retrotrans_Pao"/>
</dbReference>
<dbReference type="EMBL" id="BMAO01015318">
    <property type="protein sequence ID" value="GFR00959.1"/>
    <property type="molecule type" value="Genomic_DNA"/>
</dbReference>
<keyword evidence="1" id="KW-0175">Coiled coil</keyword>
<sequence length="475" mass="54356">MSETEKAQVAQIRIARGRVKASMTRLESSFDELTTKNEISIRLSRLDGLFKEFERLDSTLSLEESELEEFEERYFNLSAKFNDKLDELNVLNLSGTQNSVASSITSNSNVSNFRLPKLSIPQFSGNFKDWINFKDLFVSTVHSQISLPNIEKFQYLKGLLTNEPASLIKHIPLSNDSYEEAWQKLLDRYDNKKQIVQSLIKIFLDQKPIFEANSLNLRKLLDTSDECLRGLNALGEQASSKDCWLIYLLLQKIDPESKRLWAVKSSEEEFPNMKVFLDFLNLLAVCFQVGLELERDNPTVSSLIKESFYIDDLMAGATSSEEAITSIKTLSQVLEARGFHLRKWRSNSPDVLSRISSNWWIHTVSQQVTLHGFCDASELAYASVIYAVQQQADGNTKVTLLVAKSRVVPLKPVSIQDWNLMVHYFLHDFMQPVRTSLRSMMFTSMHGLIHKWFYLGCLLIQGTGSLKLPIEHPKF</sequence>
<dbReference type="Proteomes" id="UP000887116">
    <property type="component" value="Unassembled WGS sequence"/>
</dbReference>
<comment type="caution">
    <text evidence="2">The sequence shown here is derived from an EMBL/GenBank/DDBJ whole genome shotgun (WGS) entry which is preliminary data.</text>
</comment>
<name>A0A8X6GDI5_TRICU</name>
<dbReference type="InterPro" id="IPR005312">
    <property type="entry name" value="DUF1759"/>
</dbReference>
<protein>
    <submittedName>
        <fullName evidence="2">Uncharacterized protein</fullName>
    </submittedName>
</protein>
<evidence type="ECO:0000313" key="2">
    <source>
        <dbReference type="EMBL" id="GFR00959.1"/>
    </source>
</evidence>
<accession>A0A8X6GDI5</accession>
<feature type="coiled-coil region" evidence="1">
    <location>
        <begin position="53"/>
        <end position="80"/>
    </location>
</feature>